<evidence type="ECO:0000313" key="3">
    <source>
        <dbReference type="Proteomes" id="UP000620550"/>
    </source>
</evidence>
<gene>
    <name evidence="2" type="ORF">GCM10017764_28560</name>
</gene>
<dbReference type="EMBL" id="BNAF01000011">
    <property type="protein sequence ID" value="GHE43563.1"/>
    <property type="molecule type" value="Genomic_DNA"/>
</dbReference>
<organism evidence="2 3">
    <name type="scientific">Sphingobacterium griseoflavum</name>
    <dbReference type="NCBI Taxonomy" id="1474952"/>
    <lineage>
        <taxon>Bacteria</taxon>
        <taxon>Pseudomonadati</taxon>
        <taxon>Bacteroidota</taxon>
        <taxon>Sphingobacteriia</taxon>
        <taxon>Sphingobacteriales</taxon>
        <taxon>Sphingobacteriaceae</taxon>
        <taxon>Sphingobacterium</taxon>
    </lineage>
</organism>
<evidence type="ECO:0000256" key="1">
    <source>
        <dbReference type="ARBA" id="ARBA00022679"/>
    </source>
</evidence>
<reference evidence="3" key="1">
    <citation type="journal article" date="2019" name="Int. J. Syst. Evol. Microbiol.">
        <title>The Global Catalogue of Microorganisms (GCM) 10K type strain sequencing project: providing services to taxonomists for standard genome sequencing and annotation.</title>
        <authorList>
            <consortium name="The Broad Institute Genomics Platform"/>
            <consortium name="The Broad Institute Genome Sequencing Center for Infectious Disease"/>
            <person name="Wu L."/>
            <person name="Ma J."/>
        </authorList>
    </citation>
    <scope>NUCLEOTIDE SEQUENCE [LARGE SCALE GENOMIC DNA]</scope>
    <source>
        <strain evidence="3">CGMCC 1.12966</strain>
    </source>
</reference>
<dbReference type="RefSeq" id="WP_189627379.1">
    <property type="nucleotide sequence ID" value="NZ_BNAF01000011.1"/>
</dbReference>
<proteinExistence type="predicted"/>
<protein>
    <submittedName>
        <fullName evidence="2">Glycosyl transferase</fullName>
    </submittedName>
</protein>
<dbReference type="Gene3D" id="3.40.50.2000">
    <property type="entry name" value="Glycogen Phosphorylase B"/>
    <property type="match status" value="2"/>
</dbReference>
<dbReference type="SUPFAM" id="SSF53756">
    <property type="entry name" value="UDP-Glycosyltransferase/glycogen phosphorylase"/>
    <property type="match status" value="1"/>
</dbReference>
<name>A0ABQ3I2L8_9SPHI</name>
<dbReference type="GO" id="GO:0016740">
    <property type="term" value="F:transferase activity"/>
    <property type="evidence" value="ECO:0007669"/>
    <property type="project" value="UniProtKB-KW"/>
</dbReference>
<accession>A0ABQ3I2L8</accession>
<sequence>MDKICFVVGLYGDEVNGGAEKHCKMLAEKAASRYQVEVLTSTTDNYTSFNPFYAEGSTVIDNVTVRRFKTQDFNPAAFDEAYKKSRWGRKIRRFLYKAGILKHLANIFPRFTFALKDELKVLKSHGLFSKELIKFAIENEHHYKAFFLLSYPNPNFFFINAAIAQKCVLIPTAHNEGDFFRSYLTHIFTTINHIAFNTEAERQLCRDIFGKKMVNNSILAVGTDLIPPVTYETISQKFKLPERYILYFGRIAKEKIGNLLQWFLNFKRISADPVKLVLTGGLFMDKVDHPDIIYTGFVTESEKTALIQHSQLVVNPSDRESLSLLLLETMQLGKPSLVNGKSEVLKQHCINSGFASAYYTSEKDFTQKLDRLLKLTHEQKKELGARCVDYIVQNYNWSLILSRLENIVEE</sequence>
<dbReference type="PANTHER" id="PTHR46401">
    <property type="entry name" value="GLYCOSYLTRANSFERASE WBBK-RELATED"/>
    <property type="match status" value="1"/>
</dbReference>
<dbReference type="Pfam" id="PF13692">
    <property type="entry name" value="Glyco_trans_1_4"/>
    <property type="match status" value="1"/>
</dbReference>
<comment type="caution">
    <text evidence="2">The sequence shown here is derived from an EMBL/GenBank/DDBJ whole genome shotgun (WGS) entry which is preliminary data.</text>
</comment>
<dbReference type="Proteomes" id="UP000620550">
    <property type="component" value="Unassembled WGS sequence"/>
</dbReference>
<evidence type="ECO:0000313" key="2">
    <source>
        <dbReference type="EMBL" id="GHE43563.1"/>
    </source>
</evidence>
<keyword evidence="1 2" id="KW-0808">Transferase</keyword>
<dbReference type="PANTHER" id="PTHR46401:SF2">
    <property type="entry name" value="GLYCOSYLTRANSFERASE WBBK-RELATED"/>
    <property type="match status" value="1"/>
</dbReference>
<keyword evidence="3" id="KW-1185">Reference proteome</keyword>